<gene>
    <name evidence="1" type="ORF">MNBD_GAMMA09-930</name>
</gene>
<sequence>MSRLYLHTLPVLHMYKASSCFVVISGLICVEMMSTNIENGPFSMLVDSARLLQGARAEDRQKSQANG</sequence>
<protein>
    <submittedName>
        <fullName evidence="1">Uncharacterized protein</fullName>
    </submittedName>
</protein>
<proteinExistence type="predicted"/>
<name>A0A3B0XIR1_9ZZZZ</name>
<dbReference type="AlphaFoldDB" id="A0A3B0XIR1"/>
<evidence type="ECO:0000313" key="1">
    <source>
        <dbReference type="EMBL" id="VAW64540.1"/>
    </source>
</evidence>
<reference evidence="1" key="1">
    <citation type="submission" date="2018-06" db="EMBL/GenBank/DDBJ databases">
        <authorList>
            <person name="Zhirakovskaya E."/>
        </authorList>
    </citation>
    <scope>NUCLEOTIDE SEQUENCE</scope>
</reference>
<accession>A0A3B0XIR1</accession>
<organism evidence="1">
    <name type="scientific">hydrothermal vent metagenome</name>
    <dbReference type="NCBI Taxonomy" id="652676"/>
    <lineage>
        <taxon>unclassified sequences</taxon>
        <taxon>metagenomes</taxon>
        <taxon>ecological metagenomes</taxon>
    </lineage>
</organism>
<dbReference type="EMBL" id="UOFI01000056">
    <property type="protein sequence ID" value="VAW64540.1"/>
    <property type="molecule type" value="Genomic_DNA"/>
</dbReference>